<protein>
    <submittedName>
        <fullName evidence="1">Uncharacterized protein</fullName>
    </submittedName>
</protein>
<evidence type="ECO:0000313" key="2">
    <source>
        <dbReference type="Proteomes" id="UP001234581"/>
    </source>
</evidence>
<dbReference type="GeneID" id="83216528"/>
<gene>
    <name evidence="1" type="ORF">O0I10_009121</name>
</gene>
<accession>A0AAD7XW74</accession>
<sequence>MTRIPLQTRHKCSPPTCRIQQHIQLPSLSNAFSPAEPYPSHPFSPTRMDASHSPSFMDAYFDLKSWTTRRYRSICQPSTPLIPSIPTQDMEDLLVVTYGTLCPQCLVSNHPQHHPHLLVPAHYGTP</sequence>
<dbReference type="AlphaFoldDB" id="A0AAD7XW74"/>
<comment type="caution">
    <text evidence="1">The sequence shown here is derived from an EMBL/GenBank/DDBJ whole genome shotgun (WGS) entry which is preliminary data.</text>
</comment>
<organism evidence="1 2">
    <name type="scientific">Lichtheimia ornata</name>
    <dbReference type="NCBI Taxonomy" id="688661"/>
    <lineage>
        <taxon>Eukaryota</taxon>
        <taxon>Fungi</taxon>
        <taxon>Fungi incertae sedis</taxon>
        <taxon>Mucoromycota</taxon>
        <taxon>Mucoromycotina</taxon>
        <taxon>Mucoromycetes</taxon>
        <taxon>Mucorales</taxon>
        <taxon>Lichtheimiaceae</taxon>
        <taxon>Lichtheimia</taxon>
    </lineage>
</organism>
<dbReference type="Proteomes" id="UP001234581">
    <property type="component" value="Unassembled WGS sequence"/>
</dbReference>
<dbReference type="EMBL" id="JARTCD010000051">
    <property type="protein sequence ID" value="KAJ8655253.1"/>
    <property type="molecule type" value="Genomic_DNA"/>
</dbReference>
<evidence type="ECO:0000313" key="1">
    <source>
        <dbReference type="EMBL" id="KAJ8655253.1"/>
    </source>
</evidence>
<keyword evidence="2" id="KW-1185">Reference proteome</keyword>
<reference evidence="1 2" key="1">
    <citation type="submission" date="2023-03" db="EMBL/GenBank/DDBJ databases">
        <title>Genome sequence of Lichtheimia ornata CBS 291.66.</title>
        <authorList>
            <person name="Mohabir J.T."/>
            <person name="Shea T.P."/>
            <person name="Kurbessoian T."/>
            <person name="Berby B."/>
            <person name="Fontaine J."/>
            <person name="Livny J."/>
            <person name="Gnirke A."/>
            <person name="Stajich J.E."/>
            <person name="Cuomo C.A."/>
        </authorList>
    </citation>
    <scope>NUCLEOTIDE SEQUENCE [LARGE SCALE GENOMIC DNA]</scope>
    <source>
        <strain evidence="1">CBS 291.66</strain>
    </source>
</reference>
<name>A0AAD7XW74_9FUNG</name>
<proteinExistence type="predicted"/>
<dbReference type="RefSeq" id="XP_058340166.1">
    <property type="nucleotide sequence ID" value="XM_058489118.1"/>
</dbReference>